<dbReference type="OrthoDB" id="243535at2"/>
<evidence type="ECO:0000256" key="2">
    <source>
        <dbReference type="ARBA" id="ARBA00034247"/>
    </source>
</evidence>
<dbReference type="Gene3D" id="1.10.3210.10">
    <property type="entry name" value="Hypothetical protein af1432"/>
    <property type="match status" value="1"/>
</dbReference>
<dbReference type="Proteomes" id="UP000315700">
    <property type="component" value="Chromosome"/>
</dbReference>
<dbReference type="InterPro" id="IPR043128">
    <property type="entry name" value="Rev_trsase/Diguanyl_cyclase"/>
</dbReference>
<dbReference type="RefSeq" id="WP_145033608.1">
    <property type="nucleotide sequence ID" value="NZ_CP036271.1"/>
</dbReference>
<dbReference type="CDD" id="cd01949">
    <property type="entry name" value="GGDEF"/>
    <property type="match status" value="1"/>
</dbReference>
<dbReference type="FunFam" id="3.30.70.270:FF:000001">
    <property type="entry name" value="Diguanylate cyclase domain protein"/>
    <property type="match status" value="1"/>
</dbReference>
<reference evidence="5 6" key="1">
    <citation type="submission" date="2019-02" db="EMBL/GenBank/DDBJ databases">
        <title>Deep-cultivation of Planctomycetes and their phenomic and genomic characterization uncovers novel biology.</title>
        <authorList>
            <person name="Wiegand S."/>
            <person name="Jogler M."/>
            <person name="Boedeker C."/>
            <person name="Pinto D."/>
            <person name="Vollmers J."/>
            <person name="Rivas-Marin E."/>
            <person name="Kohn T."/>
            <person name="Peeters S.H."/>
            <person name="Heuer A."/>
            <person name="Rast P."/>
            <person name="Oberbeckmann S."/>
            <person name="Bunk B."/>
            <person name="Jeske O."/>
            <person name="Meyerdierks A."/>
            <person name="Storesund J.E."/>
            <person name="Kallscheuer N."/>
            <person name="Luecker S."/>
            <person name="Lage O.M."/>
            <person name="Pohl T."/>
            <person name="Merkel B.J."/>
            <person name="Hornburger P."/>
            <person name="Mueller R.-W."/>
            <person name="Bruemmer F."/>
            <person name="Labrenz M."/>
            <person name="Spormann A.M."/>
            <person name="Op den Camp H."/>
            <person name="Overmann J."/>
            <person name="Amann R."/>
            <person name="Jetten M.S.M."/>
            <person name="Mascher T."/>
            <person name="Medema M.H."/>
            <person name="Devos D.P."/>
            <person name="Kaster A.-K."/>
            <person name="Ovreas L."/>
            <person name="Rohde M."/>
            <person name="Galperin M.Y."/>
            <person name="Jogler C."/>
        </authorList>
    </citation>
    <scope>NUCLEOTIDE SEQUENCE [LARGE SCALE GENOMIC DNA]</scope>
    <source>
        <strain evidence="5 6">Pan44</strain>
    </source>
</reference>
<evidence type="ECO:0000313" key="6">
    <source>
        <dbReference type="Proteomes" id="UP000315700"/>
    </source>
</evidence>
<proteinExistence type="predicted"/>
<dbReference type="SUPFAM" id="SSF109604">
    <property type="entry name" value="HD-domain/PDEase-like"/>
    <property type="match status" value="1"/>
</dbReference>
<keyword evidence="5" id="KW-0808">Transferase</keyword>
<dbReference type="PROSITE" id="PS50887">
    <property type="entry name" value="GGDEF"/>
    <property type="match status" value="1"/>
</dbReference>
<accession>A0A517SJL0</accession>
<dbReference type="InterPro" id="IPR050469">
    <property type="entry name" value="Diguanylate_Cyclase"/>
</dbReference>
<dbReference type="PANTHER" id="PTHR45138:SF9">
    <property type="entry name" value="DIGUANYLATE CYCLASE DGCM-RELATED"/>
    <property type="match status" value="1"/>
</dbReference>
<organism evidence="5 6">
    <name type="scientific">Caulifigura coniformis</name>
    <dbReference type="NCBI Taxonomy" id="2527983"/>
    <lineage>
        <taxon>Bacteria</taxon>
        <taxon>Pseudomonadati</taxon>
        <taxon>Planctomycetota</taxon>
        <taxon>Planctomycetia</taxon>
        <taxon>Planctomycetales</taxon>
        <taxon>Planctomycetaceae</taxon>
        <taxon>Caulifigura</taxon>
    </lineage>
</organism>
<feature type="domain" description="HDOD" evidence="4">
    <location>
        <begin position="11"/>
        <end position="206"/>
    </location>
</feature>
<dbReference type="InParanoid" id="A0A517SJL0"/>
<sequence length="517" mass="56167">MIVDFTKLNRLPSLPVVAIRLLEKFTDPNVALPEIVRIVQTDPAITAKLLRAVNSAQYGAGRPVSDLNRAVNLLGKKAVTSLVLCFSLSEESMCRGAFASLYKSVWLQSIVQASAAEQIARRHFRGMEGEAFTIALLADIGRLAMLKTAPQEYAAVVDRSAREGLSLEQCEEEAFGIDHRRLSLALLNHWNLPKRFSNAICRRTSAPDQLASLPADEERAMTFTTALATTIADYFCISPRGLSFALMADLGAELFGMTPDNIDALLKETDRAVKSTSELFETDPSQLGSPTDLMAEAMEQLCAIASSVHDGQTEASVRSRLLDENGQLKQRIQDLVQRSCLDALTGVFNRGSFDEQFTLATADAMIKHDELGLLFLDADHFKKINDEYGHPAGDAVLKRLATVLTSAVREGDIVARYGGEEFVVLLNKPSLAGLESLAERIRAAVEAERIPVDGGGVIRVTISIGGALFVAPHSDDTPGNLLVAADSALYEAKDSGRNRVLIRHVHQCGSEMTASDR</sequence>
<dbReference type="InterPro" id="IPR029787">
    <property type="entry name" value="Nucleotide_cyclase"/>
</dbReference>
<dbReference type="PANTHER" id="PTHR45138">
    <property type="entry name" value="REGULATORY COMPONENTS OF SENSORY TRANSDUCTION SYSTEM"/>
    <property type="match status" value="1"/>
</dbReference>
<dbReference type="SMART" id="SM00267">
    <property type="entry name" value="GGDEF"/>
    <property type="match status" value="1"/>
</dbReference>
<evidence type="ECO:0000256" key="1">
    <source>
        <dbReference type="ARBA" id="ARBA00012528"/>
    </source>
</evidence>
<evidence type="ECO:0000259" key="3">
    <source>
        <dbReference type="PROSITE" id="PS50887"/>
    </source>
</evidence>
<feature type="domain" description="GGDEF" evidence="3">
    <location>
        <begin position="369"/>
        <end position="505"/>
    </location>
</feature>
<gene>
    <name evidence="5" type="primary">ycdT</name>
    <name evidence="5" type="ORF">Pan44_43650</name>
</gene>
<dbReference type="GO" id="GO:0052621">
    <property type="term" value="F:diguanylate cyclase activity"/>
    <property type="evidence" value="ECO:0007669"/>
    <property type="project" value="UniProtKB-EC"/>
</dbReference>
<protein>
    <recommendedName>
        <fullName evidence="1">diguanylate cyclase</fullName>
        <ecNumber evidence="1">2.7.7.65</ecNumber>
    </recommendedName>
</protein>
<comment type="catalytic activity">
    <reaction evidence="2">
        <text>2 GTP = 3',3'-c-di-GMP + 2 diphosphate</text>
        <dbReference type="Rhea" id="RHEA:24898"/>
        <dbReference type="ChEBI" id="CHEBI:33019"/>
        <dbReference type="ChEBI" id="CHEBI:37565"/>
        <dbReference type="ChEBI" id="CHEBI:58805"/>
        <dbReference type="EC" id="2.7.7.65"/>
    </reaction>
</comment>
<name>A0A517SJL0_9PLAN</name>
<dbReference type="EC" id="2.7.7.65" evidence="1"/>
<keyword evidence="6" id="KW-1185">Reference proteome</keyword>
<dbReference type="EMBL" id="CP036271">
    <property type="protein sequence ID" value="QDT56312.1"/>
    <property type="molecule type" value="Genomic_DNA"/>
</dbReference>
<keyword evidence="5" id="KW-0548">Nucleotidyltransferase</keyword>
<dbReference type="NCBIfam" id="TIGR00254">
    <property type="entry name" value="GGDEF"/>
    <property type="match status" value="1"/>
</dbReference>
<dbReference type="InterPro" id="IPR013976">
    <property type="entry name" value="HDOD"/>
</dbReference>
<dbReference type="KEGG" id="ccos:Pan44_43650"/>
<evidence type="ECO:0000313" key="5">
    <source>
        <dbReference type="EMBL" id="QDT56312.1"/>
    </source>
</evidence>
<dbReference type="PROSITE" id="PS51833">
    <property type="entry name" value="HDOD"/>
    <property type="match status" value="1"/>
</dbReference>
<dbReference type="AlphaFoldDB" id="A0A517SJL0"/>
<dbReference type="InterPro" id="IPR000160">
    <property type="entry name" value="GGDEF_dom"/>
</dbReference>
<dbReference type="SUPFAM" id="SSF55073">
    <property type="entry name" value="Nucleotide cyclase"/>
    <property type="match status" value="1"/>
</dbReference>
<dbReference type="Gene3D" id="3.30.70.270">
    <property type="match status" value="1"/>
</dbReference>
<dbReference type="Pfam" id="PF08668">
    <property type="entry name" value="HDOD"/>
    <property type="match status" value="1"/>
</dbReference>
<dbReference type="Pfam" id="PF00990">
    <property type="entry name" value="GGDEF"/>
    <property type="match status" value="1"/>
</dbReference>
<evidence type="ECO:0000259" key="4">
    <source>
        <dbReference type="PROSITE" id="PS51833"/>
    </source>
</evidence>